<evidence type="ECO:0000256" key="12">
    <source>
        <dbReference type="RuleBase" id="RU003357"/>
    </source>
</evidence>
<evidence type="ECO:0000256" key="9">
    <source>
        <dbReference type="ARBA" id="ARBA00023136"/>
    </source>
</evidence>
<protein>
    <submittedName>
        <fullName evidence="16">Outer membrane receptor protein involved in Fe transport</fullName>
    </submittedName>
</protein>
<keyword evidence="4" id="KW-0410">Iron transport</keyword>
<dbReference type="AlphaFoldDB" id="A0A495WFA7"/>
<keyword evidence="2 11" id="KW-0813">Transport</keyword>
<dbReference type="GO" id="GO:0009279">
    <property type="term" value="C:cell outer membrane"/>
    <property type="evidence" value="ECO:0007669"/>
    <property type="project" value="UniProtKB-SubCell"/>
</dbReference>
<feature type="signal peptide" evidence="13">
    <location>
        <begin position="1"/>
        <end position="19"/>
    </location>
</feature>
<name>A0A495WFA7_9BACT</name>
<comment type="similarity">
    <text evidence="11 12">Belongs to the TonB-dependent receptor family.</text>
</comment>
<organism evidence="16 17">
    <name type="scientific">Coprobacter fastidiosus NSB1 = JCM 33896</name>
    <dbReference type="NCBI Taxonomy" id="1349822"/>
    <lineage>
        <taxon>Bacteria</taxon>
        <taxon>Pseudomonadati</taxon>
        <taxon>Bacteroidota</taxon>
        <taxon>Bacteroidia</taxon>
        <taxon>Bacteroidales</taxon>
        <taxon>Barnesiellaceae</taxon>
        <taxon>Coprobacter</taxon>
    </lineage>
</organism>
<dbReference type="Pfam" id="PF00593">
    <property type="entry name" value="TonB_dep_Rec_b-barrel"/>
    <property type="match status" value="1"/>
</dbReference>
<keyword evidence="13" id="KW-0732">Signal</keyword>
<evidence type="ECO:0000256" key="5">
    <source>
        <dbReference type="ARBA" id="ARBA00022692"/>
    </source>
</evidence>
<evidence type="ECO:0000256" key="11">
    <source>
        <dbReference type="PROSITE-ProRule" id="PRU01360"/>
    </source>
</evidence>
<dbReference type="OrthoDB" id="9775095at2"/>
<accession>A0A495WFA7</accession>
<evidence type="ECO:0000259" key="15">
    <source>
        <dbReference type="Pfam" id="PF07715"/>
    </source>
</evidence>
<gene>
    <name evidence="16" type="ORF">BC742_0878</name>
</gene>
<evidence type="ECO:0000256" key="8">
    <source>
        <dbReference type="ARBA" id="ARBA00023077"/>
    </source>
</evidence>
<dbReference type="Proteomes" id="UP000269493">
    <property type="component" value="Unassembled WGS sequence"/>
</dbReference>
<keyword evidence="5 11" id="KW-0812">Transmembrane</keyword>
<proteinExistence type="inferred from homology"/>
<keyword evidence="8 12" id="KW-0798">TonB box</keyword>
<dbReference type="PANTHER" id="PTHR32552">
    <property type="entry name" value="FERRICHROME IRON RECEPTOR-RELATED"/>
    <property type="match status" value="1"/>
</dbReference>
<evidence type="ECO:0000256" key="10">
    <source>
        <dbReference type="ARBA" id="ARBA00023237"/>
    </source>
</evidence>
<keyword evidence="9 11" id="KW-0472">Membrane</keyword>
<dbReference type="Pfam" id="PF07715">
    <property type="entry name" value="Plug"/>
    <property type="match status" value="1"/>
</dbReference>
<evidence type="ECO:0000313" key="17">
    <source>
        <dbReference type="Proteomes" id="UP000269493"/>
    </source>
</evidence>
<feature type="domain" description="TonB-dependent receptor-like beta-barrel" evidence="14">
    <location>
        <begin position="247"/>
        <end position="749"/>
    </location>
</feature>
<evidence type="ECO:0000256" key="6">
    <source>
        <dbReference type="ARBA" id="ARBA00023004"/>
    </source>
</evidence>
<feature type="domain" description="TonB-dependent receptor plug" evidence="15">
    <location>
        <begin position="55"/>
        <end position="156"/>
    </location>
</feature>
<evidence type="ECO:0000256" key="4">
    <source>
        <dbReference type="ARBA" id="ARBA00022496"/>
    </source>
</evidence>
<dbReference type="PANTHER" id="PTHR32552:SF81">
    <property type="entry name" value="TONB-DEPENDENT OUTER MEMBRANE RECEPTOR"/>
    <property type="match status" value="1"/>
</dbReference>
<dbReference type="InterPro" id="IPR039426">
    <property type="entry name" value="TonB-dep_rcpt-like"/>
</dbReference>
<comment type="subcellular location">
    <subcellularLocation>
        <location evidence="1 11">Cell outer membrane</location>
        <topology evidence="1 11">Multi-pass membrane protein</topology>
    </subcellularLocation>
</comment>
<dbReference type="GeneID" id="92928433"/>
<dbReference type="RefSeq" id="WP_022600482.1">
    <property type="nucleotide sequence ID" value="NZ_KI440783.1"/>
</dbReference>
<keyword evidence="17" id="KW-1185">Reference proteome</keyword>
<dbReference type="PROSITE" id="PS52016">
    <property type="entry name" value="TONB_DEPENDENT_REC_3"/>
    <property type="match status" value="1"/>
</dbReference>
<dbReference type="InterPro" id="IPR012910">
    <property type="entry name" value="Plug_dom"/>
</dbReference>
<comment type="caution">
    <text evidence="16">The sequence shown here is derived from an EMBL/GenBank/DDBJ whole genome shotgun (WGS) entry which is preliminary data.</text>
</comment>
<keyword evidence="6" id="KW-0408">Iron</keyword>
<evidence type="ECO:0000256" key="13">
    <source>
        <dbReference type="SAM" id="SignalP"/>
    </source>
</evidence>
<keyword evidence="7" id="KW-0406">Ion transport</keyword>
<keyword evidence="3 11" id="KW-1134">Transmembrane beta strand</keyword>
<evidence type="ECO:0000313" key="16">
    <source>
        <dbReference type="EMBL" id="RKT59950.1"/>
    </source>
</evidence>
<evidence type="ECO:0000259" key="14">
    <source>
        <dbReference type="Pfam" id="PF00593"/>
    </source>
</evidence>
<keyword evidence="10 11" id="KW-0998">Cell outer membrane</keyword>
<dbReference type="SUPFAM" id="SSF56935">
    <property type="entry name" value="Porins"/>
    <property type="match status" value="1"/>
</dbReference>
<evidence type="ECO:0000256" key="3">
    <source>
        <dbReference type="ARBA" id="ARBA00022452"/>
    </source>
</evidence>
<evidence type="ECO:0000256" key="1">
    <source>
        <dbReference type="ARBA" id="ARBA00004571"/>
    </source>
</evidence>
<evidence type="ECO:0000256" key="7">
    <source>
        <dbReference type="ARBA" id="ARBA00023065"/>
    </source>
</evidence>
<dbReference type="Gene3D" id="2.40.170.20">
    <property type="entry name" value="TonB-dependent receptor, beta-barrel domain"/>
    <property type="match status" value="2"/>
</dbReference>
<evidence type="ECO:0000256" key="2">
    <source>
        <dbReference type="ARBA" id="ARBA00022448"/>
    </source>
</evidence>
<feature type="chain" id="PRO_5019809370" evidence="13">
    <location>
        <begin position="20"/>
        <end position="790"/>
    </location>
</feature>
<reference evidence="16 17" key="1">
    <citation type="submission" date="2018-10" db="EMBL/GenBank/DDBJ databases">
        <title>Genomic Encyclopedia of Archaeal and Bacterial Type Strains, Phase II (KMG-II): from individual species to whole genera.</title>
        <authorList>
            <person name="Goeker M."/>
        </authorList>
    </citation>
    <scope>NUCLEOTIDE SEQUENCE [LARGE SCALE GENOMIC DNA]</scope>
    <source>
        <strain evidence="16 17">NSB1</strain>
    </source>
</reference>
<keyword evidence="16" id="KW-0675">Receptor</keyword>
<dbReference type="InterPro" id="IPR036942">
    <property type="entry name" value="Beta-barrel_TonB_sf"/>
</dbReference>
<dbReference type="GO" id="GO:0006826">
    <property type="term" value="P:iron ion transport"/>
    <property type="evidence" value="ECO:0007669"/>
    <property type="project" value="UniProtKB-KW"/>
</dbReference>
<dbReference type="EMBL" id="RBXN01000002">
    <property type="protein sequence ID" value="RKT59950.1"/>
    <property type="molecule type" value="Genomic_DNA"/>
</dbReference>
<dbReference type="InterPro" id="IPR000531">
    <property type="entry name" value="Beta-barrel_TonB"/>
</dbReference>
<sequence>MKKLLLLLLIATEVLPVLARIDKEQSDRDSTIYKNVNLNEIEVISSPKSETRFFEFPGSISIIGEKKLERQHIMSLKGLSSIAPNLYIPDYGSKLISSIYIRGIGSRINSPAVGLNVDNVPYLDKSSFDFDFMDIEKIEILRGPQGTLYGRNTMAGLINIYTKSPFDYQGTKIKAGYGNYNTWNAALSHSHKINEYVAFSVSGKYRKNDGYFKNIATGKNSGSTEVAGGRAQIYIKINPRLKINLTSDFEYNDQDGYPYQMFDKKKDIRYPINYNDRSSYDRKLSTSSILLQYIHDRYIMNSITGYQFLKDNMHMDQDFTPLSVFTLQQKQKQDAITQEITFKSTTDKNLQWVAGVFGFYSHLRTDGPVNFKEDGLKYMIEDNVNSIFENINGLPVQLGLKVQSPNLYINGIYKTPTFGLAVFKQMTYNNLFIKNLSGTIGLRLDYEHTKINHHTFIDEPFISDFNIILPPSMGGRAISIPVSVPLSVDGKDKMNTWELLPKFELKYKFNSRYFIYASVARGYRSGGYNFQMFSNIVQEQLRSKMITEILNKVPQRFKPMLPDLSHLTNNQTDVNNSIRYKPEHSWNYEIGGRADLWNRRLGIDFSVFYIDCRNQQISIVDGFGRTTKNSGHSASKGSEISVRLSPVNNLQLTAAYGYTHATFISNEDGNKGNYVPFAPKHTLALAGNYTIEIKKNWLDYIFINAEYAGRGKTFWTESNDVAQNFYGLLNGDLTFQKNNIDLSIWGKNLLNKRYQAFYFETMNAENLKENNGFMQLGRPITFGVDITLKF</sequence>